<evidence type="ECO:0000256" key="4">
    <source>
        <dbReference type="ARBA" id="ARBA00022690"/>
    </source>
</evidence>
<evidence type="ECO:0000256" key="6">
    <source>
        <dbReference type="ARBA" id="ARBA00023157"/>
    </source>
</evidence>
<dbReference type="InterPro" id="IPR036819">
    <property type="entry name" value="Subtilisin_inhibitor-like_sf"/>
</dbReference>
<comment type="subcellular location">
    <subcellularLocation>
        <location evidence="1">Secreted</location>
    </subcellularLocation>
</comment>
<dbReference type="Pfam" id="PF00720">
    <property type="entry name" value="SSI"/>
    <property type="match status" value="1"/>
</dbReference>
<dbReference type="InterPro" id="IPR023549">
    <property type="entry name" value="Subtilisin_inhibitor"/>
</dbReference>
<reference evidence="10 11" key="1">
    <citation type="submission" date="2011-05" db="EMBL/GenBank/DDBJ databases">
        <title>Whole genome sequence of Microlunatus phosphovorus NM-1.</title>
        <authorList>
            <person name="Hosoyama A."/>
            <person name="Sasaki K."/>
            <person name="Harada T."/>
            <person name="Igarashi R."/>
            <person name="Kawakoshi A."/>
            <person name="Sasagawa M."/>
            <person name="Fukada J."/>
            <person name="Nakamura S."/>
            <person name="Katano Y."/>
            <person name="Hanada S."/>
            <person name="Kamagata Y."/>
            <person name="Nakamura N."/>
            <person name="Yamazaki S."/>
            <person name="Fujita N."/>
        </authorList>
    </citation>
    <scope>NUCLEOTIDE SEQUENCE [LARGE SCALE GENOMIC DNA]</scope>
    <source>
        <strain evidence="11">ATCC 700054 / DSM 10555 / JCM 9379 / NBRC 101784 / NCIMB 13414 / VKM Ac-1990 / NM-1</strain>
    </source>
</reference>
<evidence type="ECO:0000256" key="5">
    <source>
        <dbReference type="ARBA" id="ARBA00022900"/>
    </source>
</evidence>
<feature type="signal peptide" evidence="8">
    <location>
        <begin position="1"/>
        <end position="18"/>
    </location>
</feature>
<evidence type="ECO:0000256" key="1">
    <source>
        <dbReference type="ARBA" id="ARBA00004613"/>
    </source>
</evidence>
<keyword evidence="3" id="KW-0964">Secreted</keyword>
<keyword evidence="5" id="KW-0722">Serine protease inhibitor</keyword>
<dbReference type="eggNOG" id="ENOG50333FU">
    <property type="taxonomic scope" value="Bacteria"/>
</dbReference>
<dbReference type="PROSITE" id="PS51257">
    <property type="entry name" value="PROKAR_LIPOPROTEIN"/>
    <property type="match status" value="1"/>
</dbReference>
<dbReference type="RefSeq" id="WP_013862118.1">
    <property type="nucleotide sequence ID" value="NC_015635.1"/>
</dbReference>
<evidence type="ECO:0000313" key="10">
    <source>
        <dbReference type="EMBL" id="BAK34235.1"/>
    </source>
</evidence>
<feature type="region of interest" description="Disordered" evidence="7">
    <location>
        <begin position="24"/>
        <end position="67"/>
    </location>
</feature>
<keyword evidence="4" id="KW-0646">Protease inhibitor</keyword>
<protein>
    <submittedName>
        <fullName evidence="10">Putative serine protease inhibitor</fullName>
    </submittedName>
</protein>
<feature type="domain" description="Subtilisin inhibitor" evidence="9">
    <location>
        <begin position="52"/>
        <end position="128"/>
    </location>
</feature>
<keyword evidence="8" id="KW-0732">Signal</keyword>
<keyword evidence="6" id="KW-1015">Disulfide bond</keyword>
<dbReference type="STRING" id="1032480.MLP_12210"/>
<evidence type="ECO:0000256" key="8">
    <source>
        <dbReference type="SAM" id="SignalP"/>
    </source>
</evidence>
<evidence type="ECO:0000256" key="2">
    <source>
        <dbReference type="ARBA" id="ARBA00010472"/>
    </source>
</evidence>
<comment type="similarity">
    <text evidence="2">Belongs to the protease inhibitor I16 (SSI) family.</text>
</comment>
<feature type="compositionally biased region" description="Low complexity" evidence="7">
    <location>
        <begin position="30"/>
        <end position="53"/>
    </location>
</feature>
<dbReference type="Gene3D" id="3.30.350.10">
    <property type="entry name" value="Subtilisin inhibitor-like"/>
    <property type="match status" value="1"/>
</dbReference>
<name>F5XNX1_MICPN</name>
<dbReference type="KEGG" id="mph:MLP_12210"/>
<dbReference type="HOGENOM" id="CLU_121949_1_1_11"/>
<proteinExistence type="inferred from homology"/>
<organism evidence="10 11">
    <name type="scientific">Microlunatus phosphovorus (strain ATCC 700054 / DSM 10555 / JCM 9379 / NBRC 101784 / NCIMB 13414 / VKM Ac-1990 / NM-1)</name>
    <dbReference type="NCBI Taxonomy" id="1032480"/>
    <lineage>
        <taxon>Bacteria</taxon>
        <taxon>Bacillati</taxon>
        <taxon>Actinomycetota</taxon>
        <taxon>Actinomycetes</taxon>
        <taxon>Propionibacteriales</taxon>
        <taxon>Propionibacteriaceae</taxon>
        <taxon>Microlunatus</taxon>
    </lineage>
</organism>
<evidence type="ECO:0000256" key="7">
    <source>
        <dbReference type="SAM" id="MobiDB-lite"/>
    </source>
</evidence>
<dbReference type="GO" id="GO:0005576">
    <property type="term" value="C:extracellular region"/>
    <property type="evidence" value="ECO:0007669"/>
    <property type="project" value="UniProtKB-SubCell"/>
</dbReference>
<accession>F5XNX1</accession>
<dbReference type="EMBL" id="AP012204">
    <property type="protein sequence ID" value="BAK34235.1"/>
    <property type="molecule type" value="Genomic_DNA"/>
</dbReference>
<gene>
    <name evidence="10" type="ordered locus">MLP_12210</name>
</gene>
<evidence type="ECO:0000313" key="11">
    <source>
        <dbReference type="Proteomes" id="UP000007947"/>
    </source>
</evidence>
<evidence type="ECO:0000256" key="3">
    <source>
        <dbReference type="ARBA" id="ARBA00022525"/>
    </source>
</evidence>
<evidence type="ECO:0000259" key="9">
    <source>
        <dbReference type="Pfam" id="PF00720"/>
    </source>
</evidence>
<dbReference type="SUPFAM" id="SSF55399">
    <property type="entry name" value="Subtilisin inhibitor"/>
    <property type="match status" value="1"/>
</dbReference>
<dbReference type="AlphaFoldDB" id="F5XNX1"/>
<dbReference type="Proteomes" id="UP000007947">
    <property type="component" value="Chromosome"/>
</dbReference>
<dbReference type="GO" id="GO:0004867">
    <property type="term" value="F:serine-type endopeptidase inhibitor activity"/>
    <property type="evidence" value="ECO:0007669"/>
    <property type="project" value="UniProtKB-KW"/>
</dbReference>
<dbReference type="OrthoDB" id="3427327at2"/>
<sequence>MRLRLGTLLTISLVLVTAACGGGSGGGPSDGPTTGGPTSSGPTSAAATPTSASQLTITVDDGTGKTTRWTLTCDPVGGTHPDPEGACAAVDGHRSALDPVPDGRACAQVYSGPERAEITGTWRGKKISTTLSRNDACQTARWNALVPLVPPGDS</sequence>
<keyword evidence="11" id="KW-1185">Reference proteome</keyword>
<feature type="chain" id="PRO_5038566228" evidence="8">
    <location>
        <begin position="19"/>
        <end position="154"/>
    </location>
</feature>